<dbReference type="PANTHER" id="PTHR11603:SF147">
    <property type="entry name" value="MEMBRANE PROTEIN"/>
    <property type="match status" value="1"/>
</dbReference>
<dbReference type="Gene3D" id="3.40.50.1010">
    <property type="entry name" value="5'-nuclease"/>
    <property type="match status" value="1"/>
</dbReference>
<reference evidence="8 9" key="1">
    <citation type="submission" date="2020-02" db="EMBL/GenBank/DDBJ databases">
        <title>Draft genome sequence of Limisphaera ngatamarikiensis NGM72.4T, a thermophilic Verrucomicrobia grouped in subdivision 3.</title>
        <authorList>
            <person name="Carere C.R."/>
            <person name="Steen J."/>
            <person name="Hugenholtz P."/>
            <person name="Stott M.B."/>
        </authorList>
    </citation>
    <scope>NUCLEOTIDE SEQUENCE [LARGE SCALE GENOMIC DNA]</scope>
    <source>
        <strain evidence="8 9">NGM72.4</strain>
    </source>
</reference>
<evidence type="ECO:0000256" key="2">
    <source>
        <dbReference type="ARBA" id="ARBA00022679"/>
    </source>
</evidence>
<comment type="cofactor">
    <cofactor evidence="1">
        <name>Mg(2+)</name>
        <dbReference type="ChEBI" id="CHEBI:18420"/>
    </cofactor>
</comment>
<dbReference type="Pfam" id="PF01938">
    <property type="entry name" value="TRAM"/>
    <property type="match status" value="1"/>
</dbReference>
<evidence type="ECO:0000256" key="6">
    <source>
        <dbReference type="SAM" id="Phobius"/>
    </source>
</evidence>
<evidence type="ECO:0000259" key="7">
    <source>
        <dbReference type="PROSITE" id="PS50926"/>
    </source>
</evidence>
<dbReference type="Pfam" id="PF01850">
    <property type="entry name" value="PIN"/>
    <property type="match status" value="1"/>
</dbReference>
<dbReference type="SUPFAM" id="SSF88723">
    <property type="entry name" value="PIN domain-like"/>
    <property type="match status" value="1"/>
</dbReference>
<keyword evidence="6" id="KW-0812">Transmembrane</keyword>
<keyword evidence="2" id="KW-0808">Transferase</keyword>
<keyword evidence="6" id="KW-0472">Membrane</keyword>
<dbReference type="GO" id="GO:0016787">
    <property type="term" value="F:hydrolase activity"/>
    <property type="evidence" value="ECO:0007669"/>
    <property type="project" value="UniProtKB-KW"/>
</dbReference>
<evidence type="ECO:0000313" key="8">
    <source>
        <dbReference type="EMBL" id="NGO39834.1"/>
    </source>
</evidence>
<feature type="transmembrane region" description="Helical" evidence="6">
    <location>
        <begin position="56"/>
        <end position="78"/>
    </location>
</feature>
<proteinExistence type="predicted"/>
<evidence type="ECO:0000256" key="4">
    <source>
        <dbReference type="ARBA" id="ARBA00022801"/>
    </source>
</evidence>
<keyword evidence="4" id="KW-0378">Hydrolase</keyword>
<dbReference type="CDD" id="cd09877">
    <property type="entry name" value="PIN_YacL-like"/>
    <property type="match status" value="1"/>
</dbReference>
<dbReference type="GO" id="GO:0004518">
    <property type="term" value="F:nuclease activity"/>
    <property type="evidence" value="ECO:0007669"/>
    <property type="project" value="UniProtKB-KW"/>
</dbReference>
<dbReference type="InterPro" id="IPR052041">
    <property type="entry name" value="Nucleic_acid_metab_PIN/TRAM"/>
</dbReference>
<feature type="transmembrane region" description="Helical" evidence="6">
    <location>
        <begin position="93"/>
        <end position="112"/>
    </location>
</feature>
<dbReference type="SMART" id="SM00670">
    <property type="entry name" value="PINc"/>
    <property type="match status" value="1"/>
</dbReference>
<dbReference type="GO" id="GO:0016740">
    <property type="term" value="F:transferase activity"/>
    <property type="evidence" value="ECO:0007669"/>
    <property type="project" value="UniProtKB-KW"/>
</dbReference>
<keyword evidence="5" id="KW-0460">Magnesium</keyword>
<dbReference type="PANTHER" id="PTHR11603">
    <property type="entry name" value="AAA FAMILY ATPASE"/>
    <property type="match status" value="1"/>
</dbReference>
<dbReference type="InterPro" id="IPR029060">
    <property type="entry name" value="PIN-like_dom_sf"/>
</dbReference>
<dbReference type="InterPro" id="IPR002792">
    <property type="entry name" value="TRAM_dom"/>
</dbReference>
<dbReference type="InterPro" id="IPR002716">
    <property type="entry name" value="PIN_dom"/>
</dbReference>
<protein>
    <submittedName>
        <fullName evidence="8">TRAM domain-containing protein</fullName>
    </submittedName>
</protein>
<evidence type="ECO:0000256" key="3">
    <source>
        <dbReference type="ARBA" id="ARBA00022722"/>
    </source>
</evidence>
<evidence type="ECO:0000313" key="9">
    <source>
        <dbReference type="Proteomes" id="UP000477311"/>
    </source>
</evidence>
<sequence>MTIWVIRIFFLGLCGAAGWAVGQLRPEYAGQAWWGVVAGFGFGGLMIAVDEMLKGFSLRAFSAVTFGLILGMVVAQLIDHSGLFDTTDPGTRWLVRLGLFLAFGYIGMVLAMRSNKEDFSLIIPYVRFVPRGSSDSWIVLDTSAIIDGRIVELLESNFLQGTVVVPRFVLRELHQLADSADPGKRARGQRGLEMLNRIQKAKRNEVRVHEADYPDEAGVDGKLIRLARNLGARLFTNDANLARVAGLQGVTCVNLHELARCLRTVLLPGEVIRLRIVREGRERDQGVGYLPDGTMVVVNGGRPFIGREVEVRVESSLQTGAGVMIFAELAGSADRPGPGASASS</sequence>
<comment type="caution">
    <text evidence="8">The sequence shown here is derived from an EMBL/GenBank/DDBJ whole genome shotgun (WGS) entry which is preliminary data.</text>
</comment>
<organism evidence="8 9">
    <name type="scientific">Limisphaera ngatamarikiensis</name>
    <dbReference type="NCBI Taxonomy" id="1324935"/>
    <lineage>
        <taxon>Bacteria</taxon>
        <taxon>Pseudomonadati</taxon>
        <taxon>Verrucomicrobiota</taxon>
        <taxon>Verrucomicrobiia</taxon>
        <taxon>Limisphaerales</taxon>
        <taxon>Limisphaeraceae</taxon>
        <taxon>Limisphaera</taxon>
    </lineage>
</organism>
<evidence type="ECO:0000256" key="1">
    <source>
        <dbReference type="ARBA" id="ARBA00001946"/>
    </source>
</evidence>
<evidence type="ECO:0000256" key="5">
    <source>
        <dbReference type="ARBA" id="ARBA00022842"/>
    </source>
</evidence>
<name>A0A6M1RWV0_9BACT</name>
<keyword evidence="6" id="KW-1133">Transmembrane helix</keyword>
<keyword evidence="3" id="KW-0540">Nuclease</keyword>
<dbReference type="AlphaFoldDB" id="A0A6M1RWV0"/>
<dbReference type="RefSeq" id="WP_165108077.1">
    <property type="nucleotide sequence ID" value="NZ_JAAKYA010000072.1"/>
</dbReference>
<gene>
    <name evidence="8" type="ORF">G4L39_10575</name>
</gene>
<dbReference type="EMBL" id="JAAKYA010000072">
    <property type="protein sequence ID" value="NGO39834.1"/>
    <property type="molecule type" value="Genomic_DNA"/>
</dbReference>
<dbReference type="PROSITE" id="PS50926">
    <property type="entry name" value="TRAM"/>
    <property type="match status" value="1"/>
</dbReference>
<accession>A0A6M1RWV0</accession>
<feature type="domain" description="TRAM" evidence="7">
    <location>
        <begin position="265"/>
        <end position="327"/>
    </location>
</feature>
<keyword evidence="9" id="KW-1185">Reference proteome</keyword>
<feature type="transmembrane region" description="Helical" evidence="6">
    <location>
        <begin position="32"/>
        <end position="49"/>
    </location>
</feature>
<dbReference type="Proteomes" id="UP000477311">
    <property type="component" value="Unassembled WGS sequence"/>
</dbReference>